<dbReference type="Proteomes" id="UP000198923">
    <property type="component" value="Unassembled WGS sequence"/>
</dbReference>
<dbReference type="Gene3D" id="3.90.25.10">
    <property type="entry name" value="UDP-galactose 4-epimerase, domain 1"/>
    <property type="match status" value="1"/>
</dbReference>
<dbReference type="EMBL" id="FNCN01000019">
    <property type="protein sequence ID" value="SDH62320.1"/>
    <property type="molecule type" value="Genomic_DNA"/>
</dbReference>
<dbReference type="AlphaFoldDB" id="A0A1G8DXW7"/>
<dbReference type="RefSeq" id="WP_093171944.1">
    <property type="nucleotide sequence ID" value="NZ_FNCN01000019.1"/>
</dbReference>
<evidence type="ECO:0000313" key="2">
    <source>
        <dbReference type="Proteomes" id="UP000198923"/>
    </source>
</evidence>
<dbReference type="SUPFAM" id="SSF51735">
    <property type="entry name" value="NAD(P)-binding Rossmann-fold domains"/>
    <property type="match status" value="1"/>
</dbReference>
<sequence>MRPSPCPETPGYDRDRSAVRRAADRRYRLDSSKISAELGFRPYIPFAQGLADTVDSYKRNRAWWAPLKKAADGTL</sequence>
<proteinExistence type="predicted"/>
<accession>A0A1G8DXW7</accession>
<organism evidence="1 2">
    <name type="scientific">Sinosporangium album</name>
    <dbReference type="NCBI Taxonomy" id="504805"/>
    <lineage>
        <taxon>Bacteria</taxon>
        <taxon>Bacillati</taxon>
        <taxon>Actinomycetota</taxon>
        <taxon>Actinomycetes</taxon>
        <taxon>Streptosporangiales</taxon>
        <taxon>Streptosporangiaceae</taxon>
        <taxon>Sinosporangium</taxon>
    </lineage>
</organism>
<reference evidence="1 2" key="1">
    <citation type="submission" date="2016-10" db="EMBL/GenBank/DDBJ databases">
        <authorList>
            <person name="de Groot N.N."/>
        </authorList>
    </citation>
    <scope>NUCLEOTIDE SEQUENCE [LARGE SCALE GENOMIC DNA]</scope>
    <source>
        <strain evidence="1 2">CPCC 201354</strain>
    </source>
</reference>
<gene>
    <name evidence="1" type="ORF">SAMN05421505_11935</name>
</gene>
<dbReference type="STRING" id="504805.SAMN05421505_11935"/>
<name>A0A1G8DXW7_9ACTN</name>
<keyword evidence="2" id="KW-1185">Reference proteome</keyword>
<evidence type="ECO:0000313" key="1">
    <source>
        <dbReference type="EMBL" id="SDH62320.1"/>
    </source>
</evidence>
<protein>
    <submittedName>
        <fullName evidence="1">dTDP-glucose 4,6-dehydratase</fullName>
    </submittedName>
</protein>
<dbReference type="InterPro" id="IPR036291">
    <property type="entry name" value="NAD(P)-bd_dom_sf"/>
</dbReference>